<feature type="compositionally biased region" description="Polar residues" evidence="4">
    <location>
        <begin position="229"/>
        <end position="246"/>
    </location>
</feature>
<feature type="domain" description="Immunoglobulin" evidence="6">
    <location>
        <begin position="3"/>
        <end position="103"/>
    </location>
</feature>
<dbReference type="Gene3D" id="2.60.40.10">
    <property type="entry name" value="Immunoglobulins"/>
    <property type="match status" value="2"/>
</dbReference>
<dbReference type="Pfam" id="PF07686">
    <property type="entry name" value="V-set"/>
    <property type="match status" value="1"/>
</dbReference>
<comment type="subcellular location">
    <subcellularLocation>
        <location evidence="1">Membrane</location>
    </subcellularLocation>
</comment>
<dbReference type="GO" id="GO:0005886">
    <property type="term" value="C:plasma membrane"/>
    <property type="evidence" value="ECO:0007669"/>
    <property type="project" value="TreeGrafter"/>
</dbReference>
<proteinExistence type="predicted"/>
<protein>
    <submittedName>
        <fullName evidence="7">CMRF35-like molecule 1</fullName>
    </submittedName>
</protein>
<reference evidence="7" key="2">
    <citation type="submission" date="2025-09" db="UniProtKB">
        <authorList>
            <consortium name="Ensembl"/>
        </authorList>
    </citation>
    <scope>IDENTIFICATION</scope>
</reference>
<dbReference type="InterPro" id="IPR003599">
    <property type="entry name" value="Ig_sub"/>
</dbReference>
<dbReference type="Proteomes" id="UP000261420">
    <property type="component" value="Unplaced"/>
</dbReference>
<feature type="domain" description="Immunoglobulin" evidence="6">
    <location>
        <begin position="113"/>
        <end position="199"/>
    </location>
</feature>
<evidence type="ECO:0000256" key="2">
    <source>
        <dbReference type="ARBA" id="ARBA00022692"/>
    </source>
</evidence>
<dbReference type="PANTHER" id="PTHR11860">
    <property type="entry name" value="POLYMERIC-IMMUNOGLOBULIN RECEPTOR"/>
    <property type="match status" value="1"/>
</dbReference>
<dbReference type="GeneTree" id="ENSGT00950000182977"/>
<dbReference type="InterPro" id="IPR036179">
    <property type="entry name" value="Ig-like_dom_sf"/>
</dbReference>
<dbReference type="GO" id="GO:0004888">
    <property type="term" value="F:transmembrane signaling receptor activity"/>
    <property type="evidence" value="ECO:0007669"/>
    <property type="project" value="TreeGrafter"/>
</dbReference>
<dbReference type="OMA" id="QMAEPAD"/>
<keyword evidence="8" id="KW-1185">Reference proteome</keyword>
<dbReference type="InterPro" id="IPR013106">
    <property type="entry name" value="Ig_V-set"/>
</dbReference>
<dbReference type="Ensembl" id="ENSSDUT00000016027.1">
    <property type="protein sequence ID" value="ENSSDUP00000015739.1"/>
    <property type="gene ID" value="ENSSDUG00000011487.1"/>
</dbReference>
<keyword evidence="2 5" id="KW-0812">Transmembrane</keyword>
<feature type="compositionally biased region" description="Basic and acidic residues" evidence="4">
    <location>
        <begin position="248"/>
        <end position="258"/>
    </location>
</feature>
<evidence type="ECO:0000259" key="6">
    <source>
        <dbReference type="SMART" id="SM00409"/>
    </source>
</evidence>
<evidence type="ECO:0000256" key="4">
    <source>
        <dbReference type="SAM" id="MobiDB-lite"/>
    </source>
</evidence>
<dbReference type="SUPFAM" id="SSF48726">
    <property type="entry name" value="Immunoglobulin"/>
    <property type="match status" value="2"/>
</dbReference>
<evidence type="ECO:0000256" key="3">
    <source>
        <dbReference type="ARBA" id="ARBA00023136"/>
    </source>
</evidence>
<dbReference type="STRING" id="41447.ENSSDUP00000015739"/>
<dbReference type="InterPro" id="IPR013783">
    <property type="entry name" value="Ig-like_fold"/>
</dbReference>
<dbReference type="InterPro" id="IPR050671">
    <property type="entry name" value="CD300_family_receptors"/>
</dbReference>
<dbReference type="PANTHER" id="PTHR11860:SF87">
    <property type="entry name" value="CMRF35-LIKE MOLECULE 8"/>
    <property type="match status" value="1"/>
</dbReference>
<name>A0A3B4UAQ4_SERDU</name>
<reference evidence="7" key="1">
    <citation type="submission" date="2025-08" db="UniProtKB">
        <authorList>
            <consortium name="Ensembl"/>
        </authorList>
    </citation>
    <scope>IDENTIFICATION</scope>
</reference>
<dbReference type="GeneID" id="111235380"/>
<feature type="region of interest" description="Disordered" evidence="4">
    <location>
        <begin position="229"/>
        <end position="258"/>
    </location>
</feature>
<dbReference type="AlphaFoldDB" id="A0A3B4UAQ4"/>
<evidence type="ECO:0000313" key="8">
    <source>
        <dbReference type="Proteomes" id="UP000261420"/>
    </source>
</evidence>
<keyword evidence="3 5" id="KW-0472">Membrane</keyword>
<keyword evidence="5" id="KW-1133">Transmembrane helix</keyword>
<feature type="region of interest" description="Disordered" evidence="4">
    <location>
        <begin position="352"/>
        <end position="371"/>
    </location>
</feature>
<organism evidence="7 8">
    <name type="scientific">Seriola dumerili</name>
    <name type="common">Greater amberjack</name>
    <name type="synonym">Caranx dumerili</name>
    <dbReference type="NCBI Taxonomy" id="41447"/>
    <lineage>
        <taxon>Eukaryota</taxon>
        <taxon>Metazoa</taxon>
        <taxon>Chordata</taxon>
        <taxon>Craniata</taxon>
        <taxon>Vertebrata</taxon>
        <taxon>Euteleostomi</taxon>
        <taxon>Actinopterygii</taxon>
        <taxon>Neopterygii</taxon>
        <taxon>Teleostei</taxon>
        <taxon>Neoteleostei</taxon>
        <taxon>Acanthomorphata</taxon>
        <taxon>Carangaria</taxon>
        <taxon>Carangiformes</taxon>
        <taxon>Carangidae</taxon>
        <taxon>Seriola</taxon>
    </lineage>
</organism>
<evidence type="ECO:0000313" key="7">
    <source>
        <dbReference type="Ensembl" id="ENSSDUP00000015739.1"/>
    </source>
</evidence>
<accession>A0A3B4UAQ4</accession>
<evidence type="ECO:0000256" key="5">
    <source>
        <dbReference type="SAM" id="Phobius"/>
    </source>
</evidence>
<dbReference type="SMART" id="SM00409">
    <property type="entry name" value="IG"/>
    <property type="match status" value="2"/>
</dbReference>
<evidence type="ECO:0000256" key="1">
    <source>
        <dbReference type="ARBA" id="ARBA00004370"/>
    </source>
</evidence>
<sequence>MTVSEVSVKTGGSISIPCLYESHYRNHVKYLCEGHFFIVCTIVAQTDQPKSSSEKFSIYDDTDQNIFTVSINDVTHKDSHYWWCGVEIEKNRDVRQYFHLSVTTGMSSLYVDQQKITAFEGGSVTVACHHKYPKVTQWCRLGRNCVTDQSRSIDGTPVTINTSVPNVFSVTMSELTTESSGWYWCVKGKLQMPVLVTVHELTSTTTTTMIPSTADFTGTISTTHQHSSLLMSTEPQTARPTNTTISEGPRDRETLQDEHKRSTKVTILITILALQLLVVPAAFFGWRMIKRKKTKPEGPDITVCSETGSDPEVLYATVVHYQRVAPWKKIKLNPMPEESVIYSSIVMKDSVQQMAEPADGSDNEQDRMREH</sequence>
<dbReference type="RefSeq" id="XP_022619542.1">
    <property type="nucleotide sequence ID" value="XM_022763821.1"/>
</dbReference>
<feature type="transmembrane region" description="Helical" evidence="5">
    <location>
        <begin position="265"/>
        <end position="286"/>
    </location>
</feature>